<evidence type="ECO:0000313" key="1">
    <source>
        <dbReference type="EMBL" id="MBC5641218.1"/>
    </source>
</evidence>
<accession>A0A8I0A6W1</accession>
<organism evidence="1 2">
    <name type="scientific">Clostridium lentum</name>
    <dbReference type="NCBI Taxonomy" id="2763037"/>
    <lineage>
        <taxon>Bacteria</taxon>
        <taxon>Bacillati</taxon>
        <taxon>Bacillota</taxon>
        <taxon>Clostridia</taxon>
        <taxon>Eubacteriales</taxon>
        <taxon>Clostridiaceae</taxon>
        <taxon>Clostridium</taxon>
    </lineage>
</organism>
<dbReference type="Pfam" id="PF16873">
    <property type="entry name" value="AbiGii_2"/>
    <property type="match status" value="1"/>
</dbReference>
<dbReference type="AlphaFoldDB" id="A0A8I0A6W1"/>
<dbReference type="Proteomes" id="UP000662088">
    <property type="component" value="Unassembled WGS sequence"/>
</dbReference>
<dbReference type="InterPro" id="IPR031707">
    <property type="entry name" value="AbiGii_2"/>
</dbReference>
<protein>
    <submittedName>
        <fullName evidence="1">Uncharacterized protein</fullName>
    </submittedName>
</protein>
<reference evidence="1" key="1">
    <citation type="submission" date="2020-08" db="EMBL/GenBank/DDBJ databases">
        <title>Genome public.</title>
        <authorList>
            <person name="Liu C."/>
            <person name="Sun Q."/>
        </authorList>
    </citation>
    <scope>NUCLEOTIDE SEQUENCE</scope>
    <source>
        <strain evidence="1">NSJ-42</strain>
    </source>
</reference>
<evidence type="ECO:0000313" key="2">
    <source>
        <dbReference type="Proteomes" id="UP000662088"/>
    </source>
</evidence>
<comment type="caution">
    <text evidence="1">The sequence shown here is derived from an EMBL/GenBank/DDBJ whole genome shotgun (WGS) entry which is preliminary data.</text>
</comment>
<keyword evidence="2" id="KW-1185">Reference proteome</keyword>
<sequence>MFVSFNKAFDKKKSMDKIPEPIIKALSEELPSGFKYVQMDKDTCCLIPEGEEINFSVDFIKDNEFNAKTPDELMEYLYRTQKQLRIKSNTIEINGNKLNVSDLIKLPLKNVEIDHSTIIIEPKAFPKPFELPIEYEDGKYISVKIQRQPLADLKKSLFKSIDMESMEVSYIIDEINHSMSMDLKIRLDKAETVEEILKISKIYDRFKKGKVVIGNNEINGCIKEKDYDNNFAELIDFWEKVNALSGFLGIVIKPKVNILNEDVEIVKALYNSFIENTDFKKNINTKKFTLSFKNEIKTDEINYKDEMAFQFEEYKEYSILETPLELYCVITLSNFKINNITLQDKVDLFKYDMEVEAVTEEGVIKSVRFFTDKREVKSYREKINNSF</sequence>
<gene>
    <name evidence="1" type="ORF">H8R92_12685</name>
</gene>
<name>A0A8I0A6W1_9CLOT</name>
<proteinExistence type="predicted"/>
<dbReference type="EMBL" id="JACOOQ010000029">
    <property type="protein sequence ID" value="MBC5641218.1"/>
    <property type="molecule type" value="Genomic_DNA"/>
</dbReference>
<dbReference type="RefSeq" id="WP_186835641.1">
    <property type="nucleotide sequence ID" value="NZ_JACOOQ010000029.1"/>
</dbReference>